<accession>F6FJH2</accession>
<dbReference type="AlphaFoldDB" id="F6FJH2"/>
<dbReference type="Proteomes" id="UP000007952">
    <property type="component" value="Chromosome"/>
</dbReference>
<reference evidence="1 2" key="1">
    <citation type="journal article" date="2011" name="J. Bacteriol.">
        <title>Complete genome sequences of two hemotropic Mycoplasmas, Mycoplasma haemofelis strain Ohio2 and Mycoplasma suis strain Illinois.</title>
        <authorList>
            <person name="Messick J.B."/>
            <person name="Santos A.P."/>
            <person name="Guimaraes A.M."/>
        </authorList>
    </citation>
    <scope>NUCLEOTIDE SEQUENCE [LARGE SCALE GENOMIC DNA]</scope>
    <source>
        <strain evidence="1 2">Ohio2</strain>
    </source>
</reference>
<dbReference type="EMBL" id="CP002808">
    <property type="protein sequence ID" value="AEG73327.1"/>
    <property type="molecule type" value="Genomic_DNA"/>
</dbReference>
<sequence length="286" mass="32205">MAKLFPMIALSGLGAIGVSGWYGFSGLRPKDLKQYLEWQGFELASHASGHVWKSILDEHKEIVKSLIKNDSPTEKDIQDWCASHLSEANYEPFKDDASKICVNNPQTVRSKIIQQSGDIKALIEGSEGDKGQEYKVAYIFRKHIEGLPRLIGFIPPEKSEGIEDGGKALGEWCKKSLESKPDDSLVSNVKALCSPKGFKTIEELIKKQGEENLLLTDAKNSSELTTKYNEIKDKDSWTKDGSKTSNQANQEDLKQWCETHKSKNFYEEGTFTDVYPKFRFRCLKAS</sequence>
<protein>
    <submittedName>
        <fullName evidence="1">Uncharacterized protein</fullName>
    </submittedName>
</protein>
<proteinExistence type="predicted"/>
<evidence type="ECO:0000313" key="2">
    <source>
        <dbReference type="Proteomes" id="UP000007952"/>
    </source>
</evidence>
<gene>
    <name evidence="1" type="ordered locus">MHF_1077</name>
</gene>
<dbReference type="STRING" id="859194.MHF_1077"/>
<dbReference type="KEGG" id="mhf:MHF_1077"/>
<organism evidence="1 2">
    <name type="scientific">Mycoplasma haemofelis (strain Ohio2)</name>
    <dbReference type="NCBI Taxonomy" id="859194"/>
    <lineage>
        <taxon>Bacteria</taxon>
        <taxon>Bacillati</taxon>
        <taxon>Mycoplasmatota</taxon>
        <taxon>Mollicutes</taxon>
        <taxon>Mycoplasmataceae</taxon>
        <taxon>Mycoplasma</taxon>
    </lineage>
</organism>
<dbReference type="HOGENOM" id="CLU_087907_0_0_14"/>
<name>F6FJH2_MYCHI</name>
<dbReference type="BioCyc" id="MHAE859194:G1GR7-1069-MONOMER"/>
<reference key="2">
    <citation type="submission" date="2011-05" db="EMBL/GenBank/DDBJ databases">
        <title>The Genome of Mycoplasma haemofelis Strain Ohio2, a pathogenic hemoplasma of the cat.</title>
        <authorList>
            <person name="Santos A.P."/>
            <person name="Guimaraes A.M.S."/>
            <person name="SanMiguel P.J."/>
            <person name="Martin S.W."/>
            <person name="Messick J.B."/>
        </authorList>
    </citation>
    <scope>NUCLEOTIDE SEQUENCE</scope>
    <source>
        <strain>Ohio2</strain>
    </source>
</reference>
<evidence type="ECO:0000313" key="1">
    <source>
        <dbReference type="EMBL" id="AEG73327.1"/>
    </source>
</evidence>